<keyword evidence="2 4" id="KW-0813">Transport</keyword>
<evidence type="ECO:0000256" key="1">
    <source>
        <dbReference type="ARBA" id="ARBA00006756"/>
    </source>
</evidence>
<accession>A0ABP1AKE6</accession>
<dbReference type="Proteomes" id="UP001497522">
    <property type="component" value="Chromosome 13"/>
</dbReference>
<dbReference type="SUPFAM" id="SSF74788">
    <property type="entry name" value="Cullin repeat-like"/>
    <property type="match status" value="1"/>
</dbReference>
<comment type="function">
    <text evidence="4">Component of the exocyst complex.</text>
</comment>
<dbReference type="PANTHER" id="PTHR12542">
    <property type="entry name" value="EXOCYST COMPLEX PROTEIN EXO70"/>
    <property type="match status" value="1"/>
</dbReference>
<dbReference type="InterPro" id="IPR016159">
    <property type="entry name" value="Cullin_repeat-like_dom_sf"/>
</dbReference>
<evidence type="ECO:0000313" key="6">
    <source>
        <dbReference type="EMBL" id="CAK9862856.1"/>
    </source>
</evidence>
<evidence type="ECO:0000313" key="7">
    <source>
        <dbReference type="Proteomes" id="UP001497522"/>
    </source>
</evidence>
<reference evidence="6" key="1">
    <citation type="submission" date="2024-03" db="EMBL/GenBank/DDBJ databases">
        <authorList>
            <consortium name="ELIXIR-Norway"/>
            <consortium name="Elixir Norway"/>
        </authorList>
    </citation>
    <scope>NUCLEOTIDE SEQUENCE</scope>
</reference>
<feature type="domain" description="Exocyst complex subunit Exo70 C-terminal" evidence="5">
    <location>
        <begin position="46"/>
        <end position="94"/>
    </location>
</feature>
<dbReference type="InterPro" id="IPR046364">
    <property type="entry name" value="Exo70_C"/>
</dbReference>
<sequence>MEAAAGFIRRLAQSAKETFGDFEDAVEKDASKPPVFVESTLSQLFSDGESLLAAAMMPIMPVRQTNLDGKSKLHEDAALTELFLMNDIHYMVEYV</sequence>
<keyword evidence="3 4" id="KW-0268">Exocytosis</keyword>
<evidence type="ECO:0000256" key="3">
    <source>
        <dbReference type="ARBA" id="ARBA00022483"/>
    </source>
</evidence>
<proteinExistence type="inferred from homology"/>
<dbReference type="EMBL" id="OZ023714">
    <property type="protein sequence ID" value="CAK9862856.1"/>
    <property type="molecule type" value="Genomic_DNA"/>
</dbReference>
<keyword evidence="4" id="KW-0653">Protein transport</keyword>
<name>A0ABP1AKE6_9BRYO</name>
<comment type="similarity">
    <text evidence="1 4">Belongs to the EXO70 family.</text>
</comment>
<dbReference type="Gene3D" id="1.20.1280.170">
    <property type="entry name" value="Exocyst complex component Exo70"/>
    <property type="match status" value="1"/>
</dbReference>
<organism evidence="6 7">
    <name type="scientific">Sphagnum jensenii</name>
    <dbReference type="NCBI Taxonomy" id="128206"/>
    <lineage>
        <taxon>Eukaryota</taxon>
        <taxon>Viridiplantae</taxon>
        <taxon>Streptophyta</taxon>
        <taxon>Embryophyta</taxon>
        <taxon>Bryophyta</taxon>
        <taxon>Sphagnophytina</taxon>
        <taxon>Sphagnopsida</taxon>
        <taxon>Sphagnales</taxon>
        <taxon>Sphagnaceae</taxon>
        <taxon>Sphagnum</taxon>
    </lineage>
</organism>
<keyword evidence="7" id="KW-1185">Reference proteome</keyword>
<dbReference type="PANTHER" id="PTHR12542:SF41">
    <property type="entry name" value="EXOCYST COMPLEX COMPONENT 7"/>
    <property type="match status" value="1"/>
</dbReference>
<dbReference type="InterPro" id="IPR004140">
    <property type="entry name" value="Exo70"/>
</dbReference>
<evidence type="ECO:0000256" key="4">
    <source>
        <dbReference type="RuleBase" id="RU365026"/>
    </source>
</evidence>
<evidence type="ECO:0000256" key="2">
    <source>
        <dbReference type="ARBA" id="ARBA00022448"/>
    </source>
</evidence>
<gene>
    <name evidence="6" type="ORF">CSSPJE1EN2_LOCUS5851</name>
</gene>
<evidence type="ECO:0000259" key="5">
    <source>
        <dbReference type="Pfam" id="PF03081"/>
    </source>
</evidence>
<protein>
    <recommendedName>
        <fullName evidence="4">Exocyst subunit Exo70 family protein</fullName>
    </recommendedName>
</protein>
<dbReference type="Pfam" id="PF03081">
    <property type="entry name" value="Exo70_C"/>
    <property type="match status" value="1"/>
</dbReference>